<accession>Q73NF7</accession>
<dbReference type="STRING" id="243275.TDE_1196"/>
<sequence>MSSGLYRKSVFFLFFLLFFLNYLKKNIVSSIYYMRFVNKPLEKTFFKI</sequence>
<protein>
    <submittedName>
        <fullName evidence="1">Uncharacterized protein</fullName>
    </submittedName>
</protein>
<reference evidence="1 2" key="1">
    <citation type="journal article" date="2004" name="Proc. Natl. Acad. Sci. U.S.A.">
        <title>Comparison of the genome of the oral pathogen Treponema denticola with other spirochete genomes.</title>
        <authorList>
            <person name="Seshadri R."/>
            <person name="Myers G.S."/>
            <person name="Tettelin H."/>
            <person name="Eisen J.A."/>
            <person name="Heidelberg J.F."/>
            <person name="Dodson R.J."/>
            <person name="Davidsen T.M."/>
            <person name="DeBoy R.T."/>
            <person name="Fouts D.E."/>
            <person name="Haft D.H."/>
            <person name="Selengut J."/>
            <person name="Ren Q."/>
            <person name="Brinkac L.M."/>
            <person name="Madupu R."/>
            <person name="Kolonay J."/>
            <person name="Durkin S.A."/>
            <person name="Daugherty S.C."/>
            <person name="Shetty J."/>
            <person name="Shvartsbeyn A."/>
            <person name="Gebregeorgis E."/>
            <person name="Geer K."/>
            <person name="Tsegaye G."/>
            <person name="Malek J."/>
            <person name="Ayodeji B."/>
            <person name="Shatsman S."/>
            <person name="McLeod M.P."/>
            <person name="Smajs D."/>
            <person name="Howell J.K."/>
            <person name="Pal S."/>
            <person name="Amin A."/>
            <person name="Vashisth P."/>
            <person name="McNeill T.Z."/>
            <person name="Xiang Q."/>
            <person name="Sodergren E."/>
            <person name="Baca E."/>
            <person name="Weinstock G.M."/>
            <person name="Norris S.J."/>
            <person name="Fraser C.M."/>
            <person name="Paulsen I.T."/>
        </authorList>
    </citation>
    <scope>NUCLEOTIDE SEQUENCE [LARGE SCALE GENOMIC DNA]</scope>
    <source>
        <strain evidence="2">ATCC 35405 / DSM 14222 / CIP 103919 / JCM 8153 / KCTC 15104</strain>
    </source>
</reference>
<keyword evidence="2" id="KW-1185">Reference proteome</keyword>
<proteinExistence type="predicted"/>
<dbReference type="AlphaFoldDB" id="Q73NF7"/>
<dbReference type="PaxDb" id="243275-TDE_1196"/>
<evidence type="ECO:0000313" key="1">
    <source>
        <dbReference type="EMBL" id="AAS11714.1"/>
    </source>
</evidence>
<dbReference type="Proteomes" id="UP000008212">
    <property type="component" value="Chromosome"/>
</dbReference>
<evidence type="ECO:0000313" key="2">
    <source>
        <dbReference type="Proteomes" id="UP000008212"/>
    </source>
</evidence>
<dbReference type="EMBL" id="AE017226">
    <property type="protein sequence ID" value="AAS11714.1"/>
    <property type="molecule type" value="Genomic_DNA"/>
</dbReference>
<dbReference type="KEGG" id="tde:TDE_1196"/>
<dbReference type="HOGENOM" id="CLU_3158998_0_0_12"/>
<organism evidence="1 2">
    <name type="scientific">Treponema denticola (strain ATCC 35405 / DSM 14222 / CIP 103919 / JCM 8153 / KCTC 15104)</name>
    <dbReference type="NCBI Taxonomy" id="243275"/>
    <lineage>
        <taxon>Bacteria</taxon>
        <taxon>Pseudomonadati</taxon>
        <taxon>Spirochaetota</taxon>
        <taxon>Spirochaetia</taxon>
        <taxon>Spirochaetales</taxon>
        <taxon>Treponemataceae</taxon>
        <taxon>Treponema</taxon>
    </lineage>
</organism>
<name>Q73NF7_TREDE</name>
<gene>
    <name evidence="1" type="ordered locus">TDE_1196</name>
</gene>